<evidence type="ECO:0000313" key="3">
    <source>
        <dbReference type="Proteomes" id="UP000886595"/>
    </source>
</evidence>
<feature type="region of interest" description="Disordered" evidence="1">
    <location>
        <begin position="66"/>
        <end position="116"/>
    </location>
</feature>
<sequence>MMKRGSKLKIAEEVGVTGCQRRRRGRSRGVHVDSRRCCRAQKEELTATTPASRRVRYQEAGRIFISPVNPGKRSRRNAASGIKIQKLSQSRGETRQMGKSEEWAPSKLTKPGKKPG</sequence>
<comment type="caution">
    <text evidence="2">The sequence shown here is derived from an EMBL/GenBank/DDBJ whole genome shotgun (WGS) entry which is preliminary data.</text>
</comment>
<dbReference type="EMBL" id="JAAMPC010000004">
    <property type="protein sequence ID" value="KAG2314982.1"/>
    <property type="molecule type" value="Genomic_DNA"/>
</dbReference>
<organism evidence="2 3">
    <name type="scientific">Brassica carinata</name>
    <name type="common">Ethiopian mustard</name>
    <name type="synonym">Abyssinian cabbage</name>
    <dbReference type="NCBI Taxonomy" id="52824"/>
    <lineage>
        <taxon>Eukaryota</taxon>
        <taxon>Viridiplantae</taxon>
        <taxon>Streptophyta</taxon>
        <taxon>Embryophyta</taxon>
        <taxon>Tracheophyta</taxon>
        <taxon>Spermatophyta</taxon>
        <taxon>Magnoliopsida</taxon>
        <taxon>eudicotyledons</taxon>
        <taxon>Gunneridae</taxon>
        <taxon>Pentapetalae</taxon>
        <taxon>rosids</taxon>
        <taxon>malvids</taxon>
        <taxon>Brassicales</taxon>
        <taxon>Brassicaceae</taxon>
        <taxon>Brassiceae</taxon>
        <taxon>Brassica</taxon>
    </lineage>
</organism>
<proteinExistence type="predicted"/>
<gene>
    <name evidence="2" type="ORF">Bca52824_018104</name>
</gene>
<protein>
    <submittedName>
        <fullName evidence="2">Uncharacterized protein</fullName>
    </submittedName>
</protein>
<evidence type="ECO:0000313" key="2">
    <source>
        <dbReference type="EMBL" id="KAG2314982.1"/>
    </source>
</evidence>
<keyword evidence="3" id="KW-1185">Reference proteome</keyword>
<feature type="compositionally biased region" description="Basic and acidic residues" evidence="1">
    <location>
        <begin position="92"/>
        <end position="104"/>
    </location>
</feature>
<dbReference type="AlphaFoldDB" id="A0A8X8AZ26"/>
<reference evidence="2 3" key="1">
    <citation type="submission" date="2020-02" db="EMBL/GenBank/DDBJ databases">
        <authorList>
            <person name="Ma Q."/>
            <person name="Huang Y."/>
            <person name="Song X."/>
            <person name="Pei D."/>
        </authorList>
    </citation>
    <scope>NUCLEOTIDE SEQUENCE [LARGE SCALE GENOMIC DNA]</scope>
    <source>
        <strain evidence="2">Sxm20200214</strain>
        <tissue evidence="2">Leaf</tissue>
    </source>
</reference>
<dbReference type="Proteomes" id="UP000886595">
    <property type="component" value="Unassembled WGS sequence"/>
</dbReference>
<name>A0A8X8AZ26_BRACI</name>
<evidence type="ECO:0000256" key="1">
    <source>
        <dbReference type="SAM" id="MobiDB-lite"/>
    </source>
</evidence>
<accession>A0A8X8AZ26</accession>